<dbReference type="Proteomes" id="UP001458880">
    <property type="component" value="Unassembled WGS sequence"/>
</dbReference>
<dbReference type="AlphaFoldDB" id="A0AAW1ISH6"/>
<dbReference type="EMBL" id="JASPKY010000563">
    <property type="protein sequence ID" value="KAK9692851.1"/>
    <property type="molecule type" value="Genomic_DNA"/>
</dbReference>
<organism evidence="1 2">
    <name type="scientific">Popillia japonica</name>
    <name type="common">Japanese beetle</name>
    <dbReference type="NCBI Taxonomy" id="7064"/>
    <lineage>
        <taxon>Eukaryota</taxon>
        <taxon>Metazoa</taxon>
        <taxon>Ecdysozoa</taxon>
        <taxon>Arthropoda</taxon>
        <taxon>Hexapoda</taxon>
        <taxon>Insecta</taxon>
        <taxon>Pterygota</taxon>
        <taxon>Neoptera</taxon>
        <taxon>Endopterygota</taxon>
        <taxon>Coleoptera</taxon>
        <taxon>Polyphaga</taxon>
        <taxon>Scarabaeiformia</taxon>
        <taxon>Scarabaeidae</taxon>
        <taxon>Rutelinae</taxon>
        <taxon>Popillia</taxon>
    </lineage>
</organism>
<keyword evidence="2" id="KW-1185">Reference proteome</keyword>
<reference evidence="1 2" key="1">
    <citation type="journal article" date="2024" name="BMC Genomics">
        <title>De novo assembly and annotation of Popillia japonica's genome with initial clues to its potential as an invasive pest.</title>
        <authorList>
            <person name="Cucini C."/>
            <person name="Boschi S."/>
            <person name="Funari R."/>
            <person name="Cardaioli E."/>
            <person name="Iannotti N."/>
            <person name="Marturano G."/>
            <person name="Paoli F."/>
            <person name="Bruttini M."/>
            <person name="Carapelli A."/>
            <person name="Frati F."/>
            <person name="Nardi F."/>
        </authorList>
    </citation>
    <scope>NUCLEOTIDE SEQUENCE [LARGE SCALE GENOMIC DNA]</scope>
    <source>
        <strain evidence="1">DMR45628</strain>
    </source>
</reference>
<proteinExistence type="predicted"/>
<accession>A0AAW1ISH6</accession>
<gene>
    <name evidence="1" type="ORF">QE152_g34869</name>
</gene>
<evidence type="ECO:0000313" key="1">
    <source>
        <dbReference type="EMBL" id="KAK9692851.1"/>
    </source>
</evidence>
<comment type="caution">
    <text evidence="1">The sequence shown here is derived from an EMBL/GenBank/DDBJ whole genome shotgun (WGS) entry which is preliminary data.</text>
</comment>
<name>A0AAW1ISH6_POPJA</name>
<protein>
    <submittedName>
        <fullName evidence="1">Uncharacterized protein</fullName>
    </submittedName>
</protein>
<sequence length="167" mass="18931">MPGFHVVESPHSITKNSLNEKIRPYDKIQVLALAKIEEVSDETDTKSSHCRRPSIKIDNWDLVFSENNKSRCQIHLNNDNVNANATNNCGCKSKTTCNEHADCLLPEIPLDARKVTTLRRHYYTEGGWGWLVLPAAGKFKTLPVHVAGKFMFAPFFPYFMMVVSFST</sequence>
<evidence type="ECO:0000313" key="2">
    <source>
        <dbReference type="Proteomes" id="UP001458880"/>
    </source>
</evidence>